<dbReference type="OrthoDB" id="448893at2759"/>
<evidence type="ECO:0000256" key="4">
    <source>
        <dbReference type="ARBA" id="ARBA00022692"/>
    </source>
</evidence>
<evidence type="ECO:0000256" key="7">
    <source>
        <dbReference type="ARBA" id="ARBA00023136"/>
    </source>
</evidence>
<dbReference type="GO" id="GO:0102704">
    <property type="term" value="F:GDP-Man:Man(2)GlcNAc(2)-PP-Dol alpha-1,6-mannosyltransferase activity"/>
    <property type="evidence" value="ECO:0007669"/>
    <property type="project" value="UniProtKB-UniRule"/>
</dbReference>
<proteinExistence type="inferred from homology"/>
<keyword evidence="5" id="KW-0256">Endoplasmic reticulum</keyword>
<evidence type="ECO:0000256" key="10">
    <source>
        <dbReference type="RuleBase" id="RU367136"/>
    </source>
</evidence>
<comment type="catalytic activity">
    <reaction evidence="9 10">
        <text>an alpha-D-Man-(1-&gt;3)-beta-D-Man-(1-&gt;4)-beta-D-GlcNAc-(1-&gt;4)-alpha-D-GlcNAc-diphospho-di-trans,poly-cis-dolichol + GDP-alpha-D-mannose = an alpha-D-Man-(1-&gt;3)-[alpha-D-Man-(1-&gt;6)]-beta-D-Man-(1-&gt;4)-beta-D-GlcNAc-(1-&gt;4)-alpha-D-GlcNAc-diphospho-di-trans,poly-cis-dolichol + GDP + H(+)</text>
        <dbReference type="Rhea" id="RHEA:29519"/>
        <dbReference type="Rhea" id="RHEA-COMP:19513"/>
        <dbReference type="Rhea" id="RHEA-COMP:19515"/>
        <dbReference type="ChEBI" id="CHEBI:15378"/>
        <dbReference type="ChEBI" id="CHEBI:57527"/>
        <dbReference type="ChEBI" id="CHEBI:58189"/>
        <dbReference type="ChEBI" id="CHEBI:132510"/>
        <dbReference type="ChEBI" id="CHEBI:132511"/>
        <dbReference type="EC" id="2.4.1.257"/>
    </reaction>
    <physiologicalReaction direction="left-to-right" evidence="9 10">
        <dbReference type="Rhea" id="RHEA:29520"/>
    </physiologicalReaction>
</comment>
<gene>
    <name evidence="13" type="ORF">CYY_005734</name>
</gene>
<keyword evidence="2 10" id="KW-0328">Glycosyltransferase</keyword>
<dbReference type="Proteomes" id="UP000695562">
    <property type="component" value="Unassembled WGS sequence"/>
</dbReference>
<dbReference type="EMBL" id="AJWJ01000237">
    <property type="protein sequence ID" value="KAF2072941.1"/>
    <property type="molecule type" value="Genomic_DNA"/>
</dbReference>
<evidence type="ECO:0000256" key="2">
    <source>
        <dbReference type="ARBA" id="ARBA00022676"/>
    </source>
</evidence>
<organism evidence="13 14">
    <name type="scientific">Polysphondylium violaceum</name>
    <dbReference type="NCBI Taxonomy" id="133409"/>
    <lineage>
        <taxon>Eukaryota</taxon>
        <taxon>Amoebozoa</taxon>
        <taxon>Evosea</taxon>
        <taxon>Eumycetozoa</taxon>
        <taxon>Dictyostelia</taxon>
        <taxon>Dictyosteliales</taxon>
        <taxon>Dictyosteliaceae</taxon>
        <taxon>Polysphondylium</taxon>
    </lineage>
</organism>
<dbReference type="GO" id="GO:0005789">
    <property type="term" value="C:endoplasmic reticulum membrane"/>
    <property type="evidence" value="ECO:0007669"/>
    <property type="project" value="UniProtKB-SubCell"/>
</dbReference>
<evidence type="ECO:0000256" key="9">
    <source>
        <dbReference type="ARBA" id="ARBA00045104"/>
    </source>
</evidence>
<dbReference type="PANTHER" id="PTHR45918:SF1">
    <property type="entry name" value="ALPHA-1,3_1,6-MANNOSYLTRANSFERASE ALG2"/>
    <property type="match status" value="1"/>
</dbReference>
<accession>A0A8J4Q2F8</accession>
<dbReference type="AlphaFoldDB" id="A0A8J4Q2F8"/>
<evidence type="ECO:0000256" key="5">
    <source>
        <dbReference type="ARBA" id="ARBA00022824"/>
    </source>
</evidence>
<dbReference type="PANTHER" id="PTHR45918">
    <property type="entry name" value="ALPHA-1,3/1,6-MANNOSYLTRANSFERASE ALG2"/>
    <property type="match status" value="1"/>
</dbReference>
<dbReference type="InterPro" id="IPR027054">
    <property type="entry name" value="ALG2"/>
</dbReference>
<dbReference type="EC" id="2.4.1.257" evidence="10"/>
<keyword evidence="7 10" id="KW-0472">Membrane</keyword>
<protein>
    <recommendedName>
        <fullName evidence="10">Alpha-1,3/1,6-mannosyltransferase ALG2</fullName>
        <ecNumber evidence="10">2.4.1.132</ecNumber>
        <ecNumber evidence="10">2.4.1.257</ecNumber>
    </recommendedName>
    <alternativeName>
        <fullName evidence="10">GDP-Man:Man(1)GlcNAc(2)-PP-Dol alpha-1,3-mannosyltransferase</fullName>
    </alternativeName>
</protein>
<keyword evidence="3 10" id="KW-0808">Transferase</keyword>
<feature type="domain" description="Glycosyltransferase subfamily 4-like N-terminal" evidence="12">
    <location>
        <begin position="21"/>
        <end position="198"/>
    </location>
</feature>
<keyword evidence="6 10" id="KW-1133">Transmembrane helix</keyword>
<evidence type="ECO:0000256" key="3">
    <source>
        <dbReference type="ARBA" id="ARBA00022679"/>
    </source>
</evidence>
<comment type="caution">
    <text evidence="13">The sequence shown here is derived from an EMBL/GenBank/DDBJ whole genome shotgun (WGS) entry which is preliminary data.</text>
</comment>
<evidence type="ECO:0000256" key="1">
    <source>
        <dbReference type="ARBA" id="ARBA00004922"/>
    </source>
</evidence>
<name>A0A8J4Q2F8_9MYCE</name>
<evidence type="ECO:0000256" key="6">
    <source>
        <dbReference type="ARBA" id="ARBA00022989"/>
    </source>
</evidence>
<evidence type="ECO:0000313" key="14">
    <source>
        <dbReference type="Proteomes" id="UP000695562"/>
    </source>
</evidence>
<dbReference type="GO" id="GO:0004378">
    <property type="term" value="F:GDP-Man:Man(1)GlcNAc(2)-PP-Dol alpha-1,3-mannosyltransferase activity"/>
    <property type="evidence" value="ECO:0007669"/>
    <property type="project" value="UniProtKB-UniRule"/>
</dbReference>
<comment type="catalytic activity">
    <reaction evidence="8 10">
        <text>a beta-D-Man-(1-&gt;4)-beta-D-GlcNAc-(1-&gt;4)-alpha-D-GlcNAc-diphospho-di-trans,poly-cis-dolichol + GDP-alpha-D-mannose = an alpha-D-Man-(1-&gt;3)-beta-D-Man-(1-&gt;4)-beta-D-GlcNAc-(1-&gt;4)-alpha-D-GlcNAc-diphospho-di-trans,poly-cis-dolichol + GDP + H(+)</text>
        <dbReference type="Rhea" id="RHEA:29515"/>
        <dbReference type="Rhea" id="RHEA-COMP:19511"/>
        <dbReference type="Rhea" id="RHEA-COMP:19513"/>
        <dbReference type="ChEBI" id="CHEBI:15378"/>
        <dbReference type="ChEBI" id="CHEBI:57527"/>
        <dbReference type="ChEBI" id="CHEBI:58189"/>
        <dbReference type="ChEBI" id="CHEBI:58472"/>
        <dbReference type="ChEBI" id="CHEBI:132510"/>
        <dbReference type="EC" id="2.4.1.132"/>
    </reaction>
    <physiologicalReaction direction="left-to-right" evidence="8 10">
        <dbReference type="Rhea" id="RHEA:29516"/>
    </physiologicalReaction>
</comment>
<dbReference type="Gene3D" id="3.40.50.2000">
    <property type="entry name" value="Glycogen Phosphorylase B"/>
    <property type="match status" value="2"/>
</dbReference>
<feature type="domain" description="Glycosyl transferase family 1" evidence="11">
    <location>
        <begin position="224"/>
        <end position="397"/>
    </location>
</feature>
<dbReference type="Pfam" id="PF13439">
    <property type="entry name" value="Glyco_transf_4"/>
    <property type="match status" value="1"/>
</dbReference>
<sequence length="419" mass="47861">MVRKSDKGRLNIGILHPDLGIGGAERLIVDVALALKASDHKVKLYTSRHDPNRCFTETANGEIDVIVAGNWFPRHIFNRLMVVCAMVRNILAALYMIFFSKEVFDVVVLDQISVSVPLFKLFTRSKVLFYCHHPDKLLTTRESLLKKVYRLPIDWFEEYTTSFSDQTLVNSIYTGNVFKQSFPRIKKTPSVLYPCLDTVSFDNTTKSLSNVDHQQSPSIKNLTTILKDKKYILSINRYERKKNLMLALESFSVLETKISVEQFSNLHLVFAGGYDPGLRENVEHLQELKKRAEELNLQDKVTFLCSIKDDEKNWLLNHCLCLVYTPAFEHFGITPLEGMYAAKPVIAVNNGGPLETVKDGETGYLCEQNSIDFSEAYKKIVLDGKLCKSLGERAKQWVVSEFSFKSFTKKLNHIILNKL</sequence>
<dbReference type="InterPro" id="IPR028098">
    <property type="entry name" value="Glyco_trans_4-like_N"/>
</dbReference>
<comment type="subcellular location">
    <subcellularLocation>
        <location evidence="10">Endoplasmic reticulum membrane</location>
        <topology evidence="10">Single-pass membrane protein</topology>
    </subcellularLocation>
</comment>
<evidence type="ECO:0000259" key="11">
    <source>
        <dbReference type="Pfam" id="PF00534"/>
    </source>
</evidence>
<dbReference type="CDD" id="cd03805">
    <property type="entry name" value="GT4_ALG2-like"/>
    <property type="match status" value="1"/>
</dbReference>
<comment type="function">
    <text evidence="10">Mannosylates Man(2)GlcNAc(2)-dolichol diphosphate and Man(1)GlcNAc(2)-dolichol diphosphate to form Man(3)GlcNAc(2)-dolichol diphosphate.</text>
</comment>
<evidence type="ECO:0000259" key="12">
    <source>
        <dbReference type="Pfam" id="PF13439"/>
    </source>
</evidence>
<comment type="pathway">
    <text evidence="1 10">Protein modification; protein glycosylation.</text>
</comment>
<keyword evidence="4 10" id="KW-0812">Transmembrane</keyword>
<dbReference type="SUPFAM" id="SSF53756">
    <property type="entry name" value="UDP-Glycosyltransferase/glycogen phosphorylase"/>
    <property type="match status" value="1"/>
</dbReference>
<dbReference type="Pfam" id="PF00534">
    <property type="entry name" value="Glycos_transf_1"/>
    <property type="match status" value="1"/>
</dbReference>
<dbReference type="FunFam" id="3.40.50.2000:FF:000210">
    <property type="entry name" value="Alpha-1,3/1,6-mannosyltransferase ALG2"/>
    <property type="match status" value="1"/>
</dbReference>
<dbReference type="UniPathway" id="UPA00378"/>
<reference evidence="13" key="1">
    <citation type="submission" date="2020-01" db="EMBL/GenBank/DDBJ databases">
        <title>Development of genomics and gene disruption for Polysphondylium violaceum indicates a role for the polyketide synthase stlB in stalk morphogenesis.</title>
        <authorList>
            <person name="Narita B."/>
            <person name="Kawabe Y."/>
            <person name="Kin K."/>
            <person name="Saito T."/>
            <person name="Gibbs R."/>
            <person name="Kuspa A."/>
            <person name="Muzny D."/>
            <person name="Queller D."/>
            <person name="Richards S."/>
            <person name="Strassman J."/>
            <person name="Sucgang R."/>
            <person name="Worley K."/>
            <person name="Schaap P."/>
        </authorList>
    </citation>
    <scope>NUCLEOTIDE SEQUENCE</scope>
    <source>
        <strain evidence="13">QSvi11</strain>
    </source>
</reference>
<comment type="similarity">
    <text evidence="10">Belongs to the glycosyltransferase group 1 family.</text>
</comment>
<dbReference type="EC" id="2.4.1.132" evidence="10"/>
<feature type="transmembrane region" description="Helical" evidence="10">
    <location>
        <begin position="80"/>
        <end position="99"/>
    </location>
</feature>
<evidence type="ECO:0000256" key="8">
    <source>
        <dbReference type="ARBA" id="ARBA00045103"/>
    </source>
</evidence>
<keyword evidence="14" id="KW-1185">Reference proteome</keyword>
<evidence type="ECO:0000313" key="13">
    <source>
        <dbReference type="EMBL" id="KAF2072941.1"/>
    </source>
</evidence>
<dbReference type="InterPro" id="IPR001296">
    <property type="entry name" value="Glyco_trans_1"/>
</dbReference>